<dbReference type="PANTHER" id="PTHR23502">
    <property type="entry name" value="MAJOR FACILITATOR SUPERFAMILY"/>
    <property type="match status" value="1"/>
</dbReference>
<dbReference type="Gene3D" id="1.20.1250.20">
    <property type="entry name" value="MFS general substrate transporter like domains"/>
    <property type="match status" value="1"/>
</dbReference>
<dbReference type="EMBL" id="LFJN01000011">
    <property type="protein sequence ID" value="KPI40739.1"/>
    <property type="molecule type" value="Genomic_DNA"/>
</dbReference>
<comment type="subcellular location">
    <subcellularLocation>
        <location evidence="1">Membrane</location>
        <topology evidence="1">Multi-pass membrane protein</topology>
    </subcellularLocation>
</comment>
<evidence type="ECO:0000313" key="6">
    <source>
        <dbReference type="EMBL" id="KPI40739.1"/>
    </source>
</evidence>
<feature type="transmembrane region" description="Helical" evidence="5">
    <location>
        <begin position="352"/>
        <end position="370"/>
    </location>
</feature>
<keyword evidence="7" id="KW-1185">Reference proteome</keyword>
<feature type="transmembrane region" description="Helical" evidence="5">
    <location>
        <begin position="163"/>
        <end position="185"/>
    </location>
</feature>
<name>A0A0N0NMY1_9EURO</name>
<dbReference type="Pfam" id="PF07690">
    <property type="entry name" value="MFS_1"/>
    <property type="match status" value="1"/>
</dbReference>
<dbReference type="STRING" id="1664694.A0A0N0NMY1"/>
<evidence type="ECO:0000256" key="3">
    <source>
        <dbReference type="ARBA" id="ARBA00022989"/>
    </source>
</evidence>
<evidence type="ECO:0000256" key="2">
    <source>
        <dbReference type="ARBA" id="ARBA00022692"/>
    </source>
</evidence>
<feature type="transmembrane region" description="Helical" evidence="5">
    <location>
        <begin position="139"/>
        <end position="157"/>
    </location>
</feature>
<feature type="transmembrane region" description="Helical" evidence="5">
    <location>
        <begin position="391"/>
        <end position="412"/>
    </location>
</feature>
<feature type="transmembrane region" description="Helical" evidence="5">
    <location>
        <begin position="455"/>
        <end position="474"/>
    </location>
</feature>
<accession>A0A0N0NMY1</accession>
<evidence type="ECO:0000256" key="1">
    <source>
        <dbReference type="ARBA" id="ARBA00004141"/>
    </source>
</evidence>
<keyword evidence="4 5" id="KW-0472">Membrane</keyword>
<dbReference type="VEuPathDB" id="FungiDB:AB675_10784"/>
<keyword evidence="3 5" id="KW-1133">Transmembrane helix</keyword>
<comment type="caution">
    <text evidence="6">The sequence shown here is derived from an EMBL/GenBank/DDBJ whole genome shotgun (WGS) entry which is preliminary data.</text>
</comment>
<dbReference type="PANTHER" id="PTHR23502:SF22">
    <property type="entry name" value="MAJOR FACILITATOR SUPERFAMILY (MFS) PROFILE DOMAIN-CONTAINING PROTEIN"/>
    <property type="match status" value="1"/>
</dbReference>
<sequence length="518" mass="57019">MSHEKSATHASHHDDLVGTKALPDIARREGGVLLDVTGIDGTSLKLAKDGHTVLLPQPSDDPADPLLWSSSKKHLLLITLAYGAFVTDFISGLGSSLILAQGESWHMNPNAVNHATTFNILFLLVLGASFHLVGTRTYYLLDCLIAVFLNLGVALSRDFTTFYAFRAVSGLISNAAPTISIAFIRDIFFFHQRARKIGIWTSLFIASPYVGPIVANYMLATTGSWILPLWVGFAAHGLYFVFLLCFLDECWYNREVPEALQPNRPNTLAGRLSRVTGIWQVKNHRDYFLTLRHSVTRFVRALLKPVLILIFFNYLICFAWAIGINITTAILFGTPAEFGGYGYTYKQLGALYFTPVVGVLIGEVIGHFGNDWLAKMYVRRHKGVFEPEVRLVVAEIAAILMIIGLVVLGQALRSHLAVGVVVFGWGIHSVGLVMLSVTTFAYAVDAYPTVPAESAGWVSFLRVMGGFSVGYFQQPWAVAVGYNNSFGAQAGTVAFGLIFVVLVHVFGHRWRVRSGELK</sequence>
<dbReference type="OrthoDB" id="2533084at2759"/>
<feature type="transmembrane region" description="Helical" evidence="5">
    <location>
        <begin position="306"/>
        <end position="332"/>
    </location>
</feature>
<dbReference type="GeneID" id="28731457"/>
<feature type="transmembrane region" description="Helical" evidence="5">
    <location>
        <begin position="197"/>
        <end position="219"/>
    </location>
</feature>
<dbReference type="SUPFAM" id="SSF103473">
    <property type="entry name" value="MFS general substrate transporter"/>
    <property type="match status" value="1"/>
</dbReference>
<dbReference type="RefSeq" id="XP_018000702.1">
    <property type="nucleotide sequence ID" value="XM_018139577.1"/>
</dbReference>
<proteinExistence type="predicted"/>
<dbReference type="AlphaFoldDB" id="A0A0N0NMY1"/>
<feature type="transmembrane region" description="Helical" evidence="5">
    <location>
        <begin position="75"/>
        <end position="99"/>
    </location>
</feature>
<evidence type="ECO:0000256" key="4">
    <source>
        <dbReference type="ARBA" id="ARBA00023136"/>
    </source>
</evidence>
<dbReference type="InterPro" id="IPR011701">
    <property type="entry name" value="MFS"/>
</dbReference>
<dbReference type="InterPro" id="IPR036259">
    <property type="entry name" value="MFS_trans_sf"/>
</dbReference>
<reference evidence="6 7" key="1">
    <citation type="submission" date="2015-06" db="EMBL/GenBank/DDBJ databases">
        <title>Draft genome of the ant-associated black yeast Phialophora attae CBS 131958.</title>
        <authorList>
            <person name="Moreno L.F."/>
            <person name="Stielow B.J."/>
            <person name="de Hoog S."/>
            <person name="Vicente V.A."/>
            <person name="Weiss V.A."/>
            <person name="de Vries M."/>
            <person name="Cruz L.M."/>
            <person name="Souza E.M."/>
        </authorList>
    </citation>
    <scope>NUCLEOTIDE SEQUENCE [LARGE SCALE GENOMIC DNA]</scope>
    <source>
        <strain evidence="6 7">CBS 131958</strain>
    </source>
</reference>
<dbReference type="Proteomes" id="UP000038010">
    <property type="component" value="Unassembled WGS sequence"/>
</dbReference>
<keyword evidence="2 5" id="KW-0812">Transmembrane</keyword>
<feature type="transmembrane region" description="Helical" evidence="5">
    <location>
        <begin position="418"/>
        <end position="443"/>
    </location>
</feature>
<dbReference type="GO" id="GO:0022857">
    <property type="term" value="F:transmembrane transporter activity"/>
    <property type="evidence" value="ECO:0007669"/>
    <property type="project" value="InterPro"/>
</dbReference>
<feature type="transmembrane region" description="Helical" evidence="5">
    <location>
        <begin position="111"/>
        <end position="132"/>
    </location>
</feature>
<protein>
    <submittedName>
        <fullName evidence="6">Putative MFS-type transporter</fullName>
    </submittedName>
</protein>
<feature type="transmembrane region" description="Helical" evidence="5">
    <location>
        <begin position="486"/>
        <end position="507"/>
    </location>
</feature>
<evidence type="ECO:0000313" key="7">
    <source>
        <dbReference type="Proteomes" id="UP000038010"/>
    </source>
</evidence>
<dbReference type="GO" id="GO:0005886">
    <property type="term" value="C:plasma membrane"/>
    <property type="evidence" value="ECO:0007669"/>
    <property type="project" value="TreeGrafter"/>
</dbReference>
<organism evidence="6 7">
    <name type="scientific">Cyphellophora attinorum</name>
    <dbReference type="NCBI Taxonomy" id="1664694"/>
    <lineage>
        <taxon>Eukaryota</taxon>
        <taxon>Fungi</taxon>
        <taxon>Dikarya</taxon>
        <taxon>Ascomycota</taxon>
        <taxon>Pezizomycotina</taxon>
        <taxon>Eurotiomycetes</taxon>
        <taxon>Chaetothyriomycetidae</taxon>
        <taxon>Chaetothyriales</taxon>
        <taxon>Cyphellophoraceae</taxon>
        <taxon>Cyphellophora</taxon>
    </lineage>
</organism>
<feature type="transmembrane region" description="Helical" evidence="5">
    <location>
        <begin position="225"/>
        <end position="247"/>
    </location>
</feature>
<gene>
    <name evidence="6" type="ORF">AB675_10784</name>
</gene>
<evidence type="ECO:0000256" key="5">
    <source>
        <dbReference type="SAM" id="Phobius"/>
    </source>
</evidence>